<feature type="compositionally biased region" description="Low complexity" evidence="5">
    <location>
        <begin position="1299"/>
        <end position="1310"/>
    </location>
</feature>
<dbReference type="InterPro" id="IPR024527">
    <property type="entry name" value="Eisosome1"/>
</dbReference>
<evidence type="ECO:0000256" key="6">
    <source>
        <dbReference type="SAM" id="Phobius"/>
    </source>
</evidence>
<name>A0A6N4SL28_TALPI</name>
<feature type="transmembrane region" description="Helical" evidence="6">
    <location>
        <begin position="30"/>
        <end position="57"/>
    </location>
</feature>
<feature type="transmembrane region" description="Helical" evidence="6">
    <location>
        <begin position="397"/>
        <end position="423"/>
    </location>
</feature>
<evidence type="ECO:0000256" key="4">
    <source>
        <dbReference type="ARBA" id="ARBA00023136"/>
    </source>
</evidence>
<evidence type="ECO:0000256" key="1">
    <source>
        <dbReference type="ARBA" id="ARBA00004141"/>
    </source>
</evidence>
<feature type="compositionally biased region" description="Basic residues" evidence="5">
    <location>
        <begin position="1229"/>
        <end position="1240"/>
    </location>
</feature>
<feature type="compositionally biased region" description="Basic and acidic residues" evidence="5">
    <location>
        <begin position="1391"/>
        <end position="1401"/>
    </location>
</feature>
<feature type="region of interest" description="Disordered" evidence="5">
    <location>
        <begin position="323"/>
        <end position="359"/>
    </location>
</feature>
<feature type="region of interest" description="Disordered" evidence="5">
    <location>
        <begin position="1080"/>
        <end position="1433"/>
    </location>
</feature>
<proteinExistence type="predicted"/>
<gene>
    <name evidence="7" type="ORF">TCE0_039r12769</name>
</gene>
<dbReference type="Proteomes" id="UP000053095">
    <property type="component" value="Unassembled WGS sequence"/>
</dbReference>
<dbReference type="GO" id="GO:0022857">
    <property type="term" value="F:transmembrane transporter activity"/>
    <property type="evidence" value="ECO:0007669"/>
    <property type="project" value="InterPro"/>
</dbReference>
<feature type="compositionally biased region" description="Basic and acidic residues" evidence="5">
    <location>
        <begin position="1183"/>
        <end position="1193"/>
    </location>
</feature>
<protein>
    <recommendedName>
        <fullName evidence="9">Major facilitator superfamily (MFS) profile domain-containing protein</fullName>
    </recommendedName>
</protein>
<comment type="subcellular location">
    <subcellularLocation>
        <location evidence="1">Membrane</location>
        <topology evidence="1">Multi-pass membrane protein</topology>
    </subcellularLocation>
</comment>
<dbReference type="Gene3D" id="1.20.1250.20">
    <property type="entry name" value="MFS general substrate transporter like domains"/>
    <property type="match status" value="1"/>
</dbReference>
<evidence type="ECO:0000256" key="5">
    <source>
        <dbReference type="SAM" id="MobiDB-lite"/>
    </source>
</evidence>
<organism evidence="7 8">
    <name type="scientific">Talaromyces pinophilus</name>
    <name type="common">Penicillium pinophilum</name>
    <dbReference type="NCBI Taxonomy" id="128442"/>
    <lineage>
        <taxon>Eukaryota</taxon>
        <taxon>Fungi</taxon>
        <taxon>Dikarya</taxon>
        <taxon>Ascomycota</taxon>
        <taxon>Pezizomycotina</taxon>
        <taxon>Eurotiomycetes</taxon>
        <taxon>Eurotiomycetidae</taxon>
        <taxon>Eurotiales</taxon>
        <taxon>Trichocomaceae</taxon>
        <taxon>Talaromyces</taxon>
        <taxon>Talaromyces sect. Talaromyces</taxon>
    </lineage>
</organism>
<feature type="compositionally biased region" description="Basic and acidic residues" evidence="5">
    <location>
        <begin position="1335"/>
        <end position="1345"/>
    </location>
</feature>
<dbReference type="InterPro" id="IPR036259">
    <property type="entry name" value="MFS_trans_sf"/>
</dbReference>
<evidence type="ECO:0000256" key="2">
    <source>
        <dbReference type="ARBA" id="ARBA00022692"/>
    </source>
</evidence>
<dbReference type="Pfam" id="PF07690">
    <property type="entry name" value="MFS_1"/>
    <property type="match status" value="1"/>
</dbReference>
<reference evidence="8" key="1">
    <citation type="journal article" date="2015" name="Genome Announc.">
        <title>Draft genome sequence of Talaromyces cellulolyticus strain Y-94, a source of lignocellulosic biomass-degrading enzymes.</title>
        <authorList>
            <person name="Fujii T."/>
            <person name="Koike H."/>
            <person name="Sawayama S."/>
            <person name="Yano S."/>
            <person name="Inoue H."/>
        </authorList>
    </citation>
    <scope>NUCLEOTIDE SEQUENCE [LARGE SCALE GENOMIC DNA]</scope>
    <source>
        <strain evidence="8">Y-94</strain>
    </source>
</reference>
<feature type="transmembrane region" description="Helical" evidence="6">
    <location>
        <begin position="252"/>
        <end position="271"/>
    </location>
</feature>
<feature type="transmembrane region" description="Helical" evidence="6">
    <location>
        <begin position="150"/>
        <end position="180"/>
    </location>
</feature>
<feature type="compositionally biased region" description="Polar residues" evidence="5">
    <location>
        <begin position="1414"/>
        <end position="1424"/>
    </location>
</feature>
<evidence type="ECO:0000313" key="8">
    <source>
        <dbReference type="Proteomes" id="UP000053095"/>
    </source>
</evidence>
<feature type="region of interest" description="Disordered" evidence="5">
    <location>
        <begin position="927"/>
        <end position="946"/>
    </location>
</feature>
<comment type="caution">
    <text evidence="7">The sequence shown here is derived from an EMBL/GenBank/DDBJ whole genome shotgun (WGS) entry which is preliminary data.</text>
</comment>
<feature type="transmembrane region" description="Helical" evidence="6">
    <location>
        <begin position="435"/>
        <end position="455"/>
    </location>
</feature>
<evidence type="ECO:0000256" key="3">
    <source>
        <dbReference type="ARBA" id="ARBA00022989"/>
    </source>
</evidence>
<dbReference type="InterPro" id="IPR011701">
    <property type="entry name" value="MFS"/>
</dbReference>
<feature type="transmembrane region" description="Helical" evidence="6">
    <location>
        <begin position="543"/>
        <end position="562"/>
    </location>
</feature>
<accession>A0A6N4SL28</accession>
<feature type="transmembrane region" description="Helical" evidence="6">
    <location>
        <begin position="475"/>
        <end position="494"/>
    </location>
</feature>
<keyword evidence="3 6" id="KW-1133">Transmembrane helix</keyword>
<dbReference type="PANTHER" id="PTHR23502">
    <property type="entry name" value="MAJOR FACILITATOR SUPERFAMILY"/>
    <property type="match status" value="1"/>
</dbReference>
<evidence type="ECO:0000313" key="7">
    <source>
        <dbReference type="EMBL" id="GAM40426.1"/>
    </source>
</evidence>
<keyword evidence="2 6" id="KW-0812">Transmembrane</keyword>
<keyword evidence="4 6" id="KW-0472">Membrane</keyword>
<dbReference type="GO" id="GO:0005886">
    <property type="term" value="C:plasma membrane"/>
    <property type="evidence" value="ECO:0007669"/>
    <property type="project" value="TreeGrafter"/>
</dbReference>
<dbReference type="EMBL" id="DF933835">
    <property type="protein sequence ID" value="GAM40426.1"/>
    <property type="molecule type" value="Genomic_DNA"/>
</dbReference>
<sequence>MTHDSAQIRGTANQLSALARGVNEWQVTTFGLAVFYMVPAENCCVAVLLFCFSLLLLSSPHDKELLLVPSNARIIHLLDTAMGLGVLEDHKLDHVPGTSYVNESTDLQPQPDQRPWLKYDRSGPVPILLIPQPSDDPYDPLNWPLWRRDLILAILSLVAVICATMSPIMAANTVTLALVFRKDFTQVALLTGYHLLGVGTAWAGGSKGNWRSLVAARVFQGFALAPFEALVNACVGDLFFMHERGKRMAFSNVALFGGAFLTPVVVGKMTATLGWQWSFYFVSIFTAAALPFVFFFVPETAYRRAEYLNMDFSGDISENHAPGSQTGIVDSPGDTHGSSENTQEKPHPSRPGNEMTNTTNSQYSYWQTLRLFNGRKTDENFLKLFLRPFPLFFHPGILWACLTQGVLIGWTVFIGVVLAAVFLGPPLWFDQVKTGYLYTGAFIGSILGLVFSGLLSDWINKRMIKLNQGTYEPEFRIILVFFQLLFSGIGLYGFGITAENVKRYGWLIPDVFFAFVVMGMVMGAVSSALYIVDAHRQISVEAFTCMLFFKNVFSFVLTFFAYDWLVVKAGSRAPFIAIGTIQVGICLLAIPMSATAALYATDPMRKRTGSEAHSQSPQNQPTLLPAGLTLANASAAASLAHAKQKSPAAWRPERQPYAEKAAAFVRSYQAPEPAPPKQPNPDVYKAALLAAQDRVYTASPPAVTTPELKFDKAVFENTRSDKGRAPQRDSAPALQYSPGALTAATGAVSNRRRTESAPSKPMFHPDASAALTAATISHRASQDAYYSRNVLSDLDPGMEAARIHHIAQTNVQLYTATPPVEIEVEEQRYKDTLRAAAVSMARDMYASAAAAKEEPSDETDFASAAAQKRVSHRLSQSQFSWVPGDEYNATQQRPAPNLHEAAQKIAAEKLAKMQRNDLYNKQQYYGTAASPKSRQSFTRRLRRRTSSDGDVSEIDWQRSERIRHQMSSLQSRVNAIDEKKSKDRADLMEIARKNVHAAIHDMDEKVYADTGKPSPNMQREWEEKAQLRAKQESEARLTNFGRVSVGGDKYMDQTEVEAIARSRIQPTLDEIDNRVEEQRAREVEERLEQERRQRRLETDRAREAQIRAEEKKQDEANQEKAKGSLGRRRSLLGSKKIFTRTSRKSSGKAAENEKREKETATPVTNSVDGQFERGSENATAPVTEHESTAERTAEPNPGPSHDQVVSEAADADPQKNSPTSPKSESKIKSWFKGKLSRRFSKPPPPEEPTRQEGEAVATGGVSAVEATHRAAPLTSHPVRDTDLVSDLAPQRPEGDAFTEELSSQWSSSTEESNRRWSSSPTGEDRNRRKKGLRMSLRDMIARRSTSDTGSAAGSPLASPTTSAPAPTSGGSKTVGTAAMSSRPPHGPRLNTMERNELHDSFTEESLPPPPSLVQAEQRSLSGSARDSKFSEDL</sequence>
<feature type="compositionally biased region" description="Low complexity" evidence="5">
    <location>
        <begin position="1348"/>
        <end position="1371"/>
    </location>
</feature>
<dbReference type="Pfam" id="PF12757">
    <property type="entry name" value="Eisosome1"/>
    <property type="match status" value="1"/>
</dbReference>
<feature type="transmembrane region" description="Helical" evidence="6">
    <location>
        <begin position="187"/>
        <end position="205"/>
    </location>
</feature>
<feature type="transmembrane region" description="Helical" evidence="6">
    <location>
        <begin position="506"/>
        <end position="531"/>
    </location>
</feature>
<feature type="transmembrane region" description="Helical" evidence="6">
    <location>
        <begin position="217"/>
        <end position="240"/>
    </location>
</feature>
<feature type="region of interest" description="Disordered" evidence="5">
    <location>
        <begin position="719"/>
        <end position="765"/>
    </location>
</feature>
<feature type="compositionally biased region" description="Basic residues" evidence="5">
    <location>
        <begin position="1137"/>
        <end position="1146"/>
    </location>
</feature>
<dbReference type="PANTHER" id="PTHR23502:SF29">
    <property type="entry name" value="TRANSPORTER, PUTATIVE (AFU_ORTHOLOGUE AFUA_6G06680)-RELATED"/>
    <property type="match status" value="1"/>
</dbReference>
<feature type="compositionally biased region" description="Basic and acidic residues" evidence="5">
    <location>
        <begin position="1150"/>
        <end position="1159"/>
    </location>
</feature>
<evidence type="ECO:0008006" key="9">
    <source>
        <dbReference type="Google" id="ProtNLM"/>
    </source>
</evidence>
<keyword evidence="8" id="KW-1185">Reference proteome</keyword>
<dbReference type="SUPFAM" id="SSF103473">
    <property type="entry name" value="MFS general substrate transporter"/>
    <property type="match status" value="1"/>
</dbReference>
<feature type="transmembrane region" description="Helical" evidence="6">
    <location>
        <begin position="277"/>
        <end position="297"/>
    </location>
</feature>
<feature type="compositionally biased region" description="Basic and acidic residues" evidence="5">
    <location>
        <begin position="1080"/>
        <end position="1122"/>
    </location>
</feature>